<reference evidence="1" key="2">
    <citation type="submission" date="2019-08" db="EMBL/GenBank/DDBJ databases">
        <title>Investigation of anaerobic lignin degradation for improved lignocellulosic biofuels.</title>
        <authorList>
            <person name="Deangelis K.PhD."/>
        </authorList>
    </citation>
    <scope>NUCLEOTIDE SEQUENCE [LARGE SCALE GENOMIC DNA]</scope>
    <source>
        <strain evidence="1">128R</strain>
    </source>
</reference>
<accession>A0A559T786</accession>
<dbReference type="AlphaFoldDB" id="A0A559T786"/>
<name>A0A559T786_SERFO</name>
<organism evidence="1">
    <name type="scientific">Serratia fonticola</name>
    <dbReference type="NCBI Taxonomy" id="47917"/>
    <lineage>
        <taxon>Bacteria</taxon>
        <taxon>Pseudomonadati</taxon>
        <taxon>Pseudomonadota</taxon>
        <taxon>Gammaproteobacteria</taxon>
        <taxon>Enterobacterales</taxon>
        <taxon>Yersiniaceae</taxon>
        <taxon>Serratia</taxon>
    </lineage>
</organism>
<reference evidence="1" key="1">
    <citation type="submission" date="2019-06" db="EMBL/GenBank/DDBJ databases">
        <authorList>
            <person name="Deangelis K."/>
            <person name="Huntemann M."/>
            <person name="Clum A."/>
            <person name="Pillay M."/>
            <person name="Palaniappan K."/>
            <person name="Varghese N."/>
            <person name="Mikhailova N."/>
            <person name="Stamatis D."/>
            <person name="Reddy T."/>
            <person name="Daum C."/>
            <person name="Shapiro N."/>
            <person name="Ivanova N."/>
            <person name="Kyrpides N."/>
            <person name="Woyke T."/>
        </authorList>
    </citation>
    <scope>NUCLEOTIDE SEQUENCE [LARGE SCALE GENOMIC DNA]</scope>
    <source>
        <strain evidence="1">128R</strain>
    </source>
</reference>
<evidence type="ECO:0000313" key="1">
    <source>
        <dbReference type="EMBL" id="TVZ70467.1"/>
    </source>
</evidence>
<proteinExistence type="predicted"/>
<comment type="caution">
    <text evidence="1">The sequence shown here is derived from an EMBL/GenBank/DDBJ whole genome shotgun (WGS) entry which is preliminary data.</text>
</comment>
<sequence length="73" mass="8353">MASGTARWIDKLSIHILILIGNIENMQGFMSQQAAILSHQAVFMLLFHHKNHIDPRQYQTSYVVMFLKSPGQV</sequence>
<dbReference type="EMBL" id="VISQ01000001">
    <property type="protein sequence ID" value="TVZ70467.1"/>
    <property type="molecule type" value="Genomic_DNA"/>
</dbReference>
<protein>
    <submittedName>
        <fullName evidence="1">Uncharacterized protein</fullName>
    </submittedName>
</protein>
<gene>
    <name evidence="1" type="ORF">FHU10_3040</name>
</gene>